<feature type="non-terminal residue" evidence="1">
    <location>
        <position position="1"/>
    </location>
</feature>
<accession>A0A382T0Q7</accession>
<gene>
    <name evidence="1" type="ORF">METZ01_LOCUS367675</name>
</gene>
<sequence length="45" mass="5274">YRFEWDVDLTGKLKSGKNVLALVCKCEHHFGGMFRRPFLYRAVAN</sequence>
<reference evidence="1" key="1">
    <citation type="submission" date="2018-05" db="EMBL/GenBank/DDBJ databases">
        <authorList>
            <person name="Lanie J.A."/>
            <person name="Ng W.-L."/>
            <person name="Kazmierczak K.M."/>
            <person name="Andrzejewski T.M."/>
            <person name="Davidsen T.M."/>
            <person name="Wayne K.J."/>
            <person name="Tettelin H."/>
            <person name="Glass J.I."/>
            <person name="Rusch D."/>
            <person name="Podicherti R."/>
            <person name="Tsui H.-C.T."/>
            <person name="Winkler M.E."/>
        </authorList>
    </citation>
    <scope>NUCLEOTIDE SEQUENCE</scope>
</reference>
<proteinExistence type="predicted"/>
<organism evidence="1">
    <name type="scientific">marine metagenome</name>
    <dbReference type="NCBI Taxonomy" id="408172"/>
    <lineage>
        <taxon>unclassified sequences</taxon>
        <taxon>metagenomes</taxon>
        <taxon>ecological metagenomes</taxon>
    </lineage>
</organism>
<dbReference type="AlphaFoldDB" id="A0A382T0Q7"/>
<name>A0A382T0Q7_9ZZZZ</name>
<evidence type="ECO:0000313" key="1">
    <source>
        <dbReference type="EMBL" id="SVD14821.1"/>
    </source>
</evidence>
<protein>
    <submittedName>
        <fullName evidence="1">Uncharacterized protein</fullName>
    </submittedName>
</protein>
<dbReference type="EMBL" id="UINC01132475">
    <property type="protein sequence ID" value="SVD14821.1"/>
    <property type="molecule type" value="Genomic_DNA"/>
</dbReference>